<evidence type="ECO:0000313" key="2">
    <source>
        <dbReference type="EMBL" id="TPX43233.1"/>
    </source>
</evidence>
<name>A0A507C9T6_9FUNG</name>
<organism evidence="1 3">
    <name type="scientific">Synchytrium endobioticum</name>
    <dbReference type="NCBI Taxonomy" id="286115"/>
    <lineage>
        <taxon>Eukaryota</taxon>
        <taxon>Fungi</taxon>
        <taxon>Fungi incertae sedis</taxon>
        <taxon>Chytridiomycota</taxon>
        <taxon>Chytridiomycota incertae sedis</taxon>
        <taxon>Chytridiomycetes</taxon>
        <taxon>Synchytriales</taxon>
        <taxon>Synchytriaceae</taxon>
        <taxon>Synchytrium</taxon>
    </lineage>
</organism>
<dbReference type="Proteomes" id="UP000320475">
    <property type="component" value="Unassembled WGS sequence"/>
</dbReference>
<evidence type="ECO:0000313" key="1">
    <source>
        <dbReference type="EMBL" id="TPX36108.1"/>
    </source>
</evidence>
<protein>
    <submittedName>
        <fullName evidence="1">Uncharacterized protein</fullName>
    </submittedName>
</protein>
<dbReference type="AlphaFoldDB" id="A0A507C9T6"/>
<gene>
    <name evidence="2" type="ORF">SeLEV6574_g05167</name>
    <name evidence="1" type="ORF">SeLEV6574_g08082</name>
</gene>
<sequence>MWFASEKLSGRRVQDLFAINERSLPKRITLQPSAVPRMISDAALMSAVNMLGQETTVNINTSPSTHRGPLFVAQERLSSYLSARGDCGPNVYIIYCTSHQHLS</sequence>
<dbReference type="EMBL" id="QEAM01000232">
    <property type="protein sequence ID" value="TPX43233.1"/>
    <property type="molecule type" value="Genomic_DNA"/>
</dbReference>
<evidence type="ECO:0000313" key="3">
    <source>
        <dbReference type="Proteomes" id="UP000320475"/>
    </source>
</evidence>
<dbReference type="EMBL" id="QEAM01000709">
    <property type="protein sequence ID" value="TPX36108.1"/>
    <property type="molecule type" value="Genomic_DNA"/>
</dbReference>
<accession>A0A507C9T6</accession>
<proteinExistence type="predicted"/>
<reference evidence="1 3" key="1">
    <citation type="journal article" date="2019" name="Sci. Rep.">
        <title>Comparative genomics of chytrid fungi reveal insights into the obligate biotrophic and pathogenic lifestyle of Synchytrium endobioticum.</title>
        <authorList>
            <person name="van de Vossenberg B.T.L.H."/>
            <person name="Warris S."/>
            <person name="Nguyen H.D.T."/>
            <person name="van Gent-Pelzer M.P.E."/>
            <person name="Joly D.L."/>
            <person name="van de Geest H.C."/>
            <person name="Bonants P.J.M."/>
            <person name="Smith D.S."/>
            <person name="Levesque C.A."/>
            <person name="van der Lee T.A.J."/>
        </authorList>
    </citation>
    <scope>NUCLEOTIDE SEQUENCE [LARGE SCALE GENOMIC DNA]</scope>
    <source>
        <strain evidence="1 3">LEV6574</strain>
    </source>
</reference>
<comment type="caution">
    <text evidence="1">The sequence shown here is derived from an EMBL/GenBank/DDBJ whole genome shotgun (WGS) entry which is preliminary data.</text>
</comment>